<keyword evidence="2" id="KW-0812">Transmembrane</keyword>
<dbReference type="AlphaFoldDB" id="A0A3D9V3W2"/>
<protein>
    <recommendedName>
        <fullName evidence="5">FtsX-like permease family protein</fullName>
    </recommendedName>
</protein>
<feature type="transmembrane region" description="Helical" evidence="2">
    <location>
        <begin position="543"/>
        <end position="561"/>
    </location>
</feature>
<accession>A0A3D9V3W2</accession>
<gene>
    <name evidence="3" type="ORF">DFJ64_1607</name>
</gene>
<feature type="transmembrane region" description="Helical" evidence="2">
    <location>
        <begin position="488"/>
        <end position="508"/>
    </location>
</feature>
<name>A0A3D9V3W2_THECX</name>
<feature type="transmembrane region" description="Helical" evidence="2">
    <location>
        <begin position="462"/>
        <end position="482"/>
    </location>
</feature>
<evidence type="ECO:0008006" key="5">
    <source>
        <dbReference type="Google" id="ProtNLM"/>
    </source>
</evidence>
<sequence>MWQVLASALAARRGQAVIVALVALAASTAVVAAPWYAVAASQRVGVSAVASAPAEERLISVTRLTGWRGADDSASTEAIDEARRQFRPPGFSGVLGGFTTGELKVASNVPDSDDTESSTRDEGSTGTAETDQTDETATGAEENEDDRRPAEHAKTADETAVEVTVAYRENVCEHLALTGDCPRSAGEVVLPEPLVRAHSFELGDRLDIKTGEDEWLRVHLVGAYRVVNPDDAYWGDGTLVGLGEGSSRDRPSAFTVKETLRGQERTSYAYDLVATPRAFATADVGQLAAQLHADMERLRQQGYTVTTTNLDALLERISRDRWNVVAGVGVGVVVLLLLTWFALTVVVRQTAVQVRADVGWWRLHGVPSARGWFLVLGQSIVPLVAGALVGTVAGLGLGKVLGADIAGGADRTALTLSLLLVGLALAGGFVAVVATQLGTLVTPVRDLLRRTPGRRGRWRRSVVDLVLILLAAYGVGQTLLVTRQVRGLPLLAPGLAALALALVAAWAVPPLASRLVRRSHEAGRLSLGLTAALLARRPETHRLFALVTVAVALVTTGFVGVHTAERTQWQRAALEVGADRVLVVDAEDPAQLLAAVRAVDPDGTRAMAVVDQPGGTNDEPRLAVDTTRLGVVVGWREEYGGDVEDIAKALRPEEPRPVVVESDRLALQAAATEPNGAPVYLRIRLRTLRTGEPVDAVVGPLAERRASHTASIPACADGCRLVGVQVLGAPRPDPVGGNPATAASVGHAPPEPGTRVELYAATGRNRGSSIPADVLTEPTRWRPALGPRDVGPSVTAEGDGLRITVSPTPEVPLERSDWAFVVDTPVMLPVLTAGWRPDPVGELRVPPLPGAAVPAEVVRTARLVPRHEKVGTIADLTYAERLVPFSLPGAGTPQVWLSPNAPASIVDELREVGISTLRVESLAERLDHLRAEGTAVGGRLQAVVALVGLLLAAGAVLVDAERERPTRGAELAALRAQGVPARVIRAIGYGGPAALVGTATVVGLVGGLVGAAIARVSYPGFVDGWTVLPTASAGPIPVLLAALVSAAALGAVVVAAGAAQWRTTQGRP</sequence>
<comment type="caution">
    <text evidence="3">The sequence shown here is derived from an EMBL/GenBank/DDBJ whole genome shotgun (WGS) entry which is preliminary data.</text>
</comment>
<feature type="compositionally biased region" description="Basic and acidic residues" evidence="1">
    <location>
        <begin position="145"/>
        <end position="157"/>
    </location>
</feature>
<feature type="region of interest" description="Disordered" evidence="1">
    <location>
        <begin position="104"/>
        <end position="161"/>
    </location>
</feature>
<reference evidence="3 4" key="1">
    <citation type="submission" date="2018-08" db="EMBL/GenBank/DDBJ databases">
        <title>Sequencing the genomes of 1000 actinobacteria strains.</title>
        <authorList>
            <person name="Klenk H.-P."/>
        </authorList>
    </citation>
    <scope>NUCLEOTIDE SEQUENCE [LARGE SCALE GENOMIC DNA]</scope>
    <source>
        <strain evidence="3 4">DSM 22891</strain>
    </source>
</reference>
<dbReference type="Proteomes" id="UP000256485">
    <property type="component" value="Unassembled WGS sequence"/>
</dbReference>
<evidence type="ECO:0000256" key="1">
    <source>
        <dbReference type="SAM" id="MobiDB-lite"/>
    </source>
</evidence>
<organism evidence="3 4">
    <name type="scientific">Thermasporomyces composti</name>
    <dbReference type="NCBI Taxonomy" id="696763"/>
    <lineage>
        <taxon>Bacteria</taxon>
        <taxon>Bacillati</taxon>
        <taxon>Actinomycetota</taxon>
        <taxon>Actinomycetes</taxon>
        <taxon>Propionibacteriales</taxon>
        <taxon>Nocardioidaceae</taxon>
        <taxon>Thermasporomyces</taxon>
    </lineage>
</organism>
<feature type="transmembrane region" description="Helical" evidence="2">
    <location>
        <begin position="940"/>
        <end position="958"/>
    </location>
</feature>
<keyword evidence="2" id="KW-0472">Membrane</keyword>
<feature type="transmembrane region" description="Helical" evidence="2">
    <location>
        <begin position="994"/>
        <end position="1018"/>
    </location>
</feature>
<dbReference type="RefSeq" id="WP_115849879.1">
    <property type="nucleotide sequence ID" value="NZ_QTUC01000001.1"/>
</dbReference>
<feature type="compositionally biased region" description="Low complexity" evidence="1">
    <location>
        <begin position="124"/>
        <end position="140"/>
    </location>
</feature>
<feature type="transmembrane region" description="Helical" evidence="2">
    <location>
        <begin position="417"/>
        <end position="441"/>
    </location>
</feature>
<dbReference type="OrthoDB" id="5014019at2"/>
<feature type="transmembrane region" description="Helical" evidence="2">
    <location>
        <begin position="372"/>
        <end position="397"/>
    </location>
</feature>
<proteinExistence type="predicted"/>
<feature type="transmembrane region" description="Helical" evidence="2">
    <location>
        <begin position="324"/>
        <end position="347"/>
    </location>
</feature>
<keyword evidence="2" id="KW-1133">Transmembrane helix</keyword>
<dbReference type="EMBL" id="QTUC01000001">
    <property type="protein sequence ID" value="REF36207.1"/>
    <property type="molecule type" value="Genomic_DNA"/>
</dbReference>
<evidence type="ECO:0000256" key="2">
    <source>
        <dbReference type="SAM" id="Phobius"/>
    </source>
</evidence>
<evidence type="ECO:0000313" key="4">
    <source>
        <dbReference type="Proteomes" id="UP000256485"/>
    </source>
</evidence>
<evidence type="ECO:0000313" key="3">
    <source>
        <dbReference type="EMBL" id="REF36207.1"/>
    </source>
</evidence>
<feature type="region of interest" description="Disordered" evidence="1">
    <location>
        <begin position="781"/>
        <end position="808"/>
    </location>
</feature>
<feature type="transmembrane region" description="Helical" evidence="2">
    <location>
        <begin position="1038"/>
        <end position="1059"/>
    </location>
</feature>
<keyword evidence="4" id="KW-1185">Reference proteome</keyword>